<evidence type="ECO:0000256" key="1">
    <source>
        <dbReference type="ARBA" id="ARBA00009156"/>
    </source>
</evidence>
<dbReference type="GO" id="GO:0016301">
    <property type="term" value="F:kinase activity"/>
    <property type="evidence" value="ECO:0007669"/>
    <property type="project" value="UniProtKB-KW"/>
</dbReference>
<proteinExistence type="inferred from homology"/>
<gene>
    <name evidence="4" type="ORF">CUN50_06230</name>
</gene>
<dbReference type="InterPro" id="IPR050406">
    <property type="entry name" value="FGGY_Carb_Kinase"/>
</dbReference>
<keyword evidence="3 4" id="KW-0418">Kinase</keyword>
<dbReference type="InterPro" id="IPR043129">
    <property type="entry name" value="ATPase_NBD"/>
</dbReference>
<dbReference type="PANTHER" id="PTHR43095:SF2">
    <property type="entry name" value="GLUCONOKINASE"/>
    <property type="match status" value="1"/>
</dbReference>
<protein>
    <submittedName>
        <fullName evidence="4">Carbohydrate kinase</fullName>
    </submittedName>
</protein>
<comment type="caution">
    <text evidence="4">The sequence shown here is derived from an EMBL/GenBank/DDBJ whole genome shotgun (WGS) entry which is preliminary data.</text>
</comment>
<feature type="non-terminal residue" evidence="4">
    <location>
        <position position="1"/>
    </location>
</feature>
<name>A0A2M8PUA8_9CHLR</name>
<evidence type="ECO:0000313" key="4">
    <source>
        <dbReference type="EMBL" id="PJF41131.1"/>
    </source>
</evidence>
<evidence type="ECO:0000256" key="2">
    <source>
        <dbReference type="ARBA" id="ARBA00022679"/>
    </source>
</evidence>
<evidence type="ECO:0000256" key="3">
    <source>
        <dbReference type="ARBA" id="ARBA00022777"/>
    </source>
</evidence>
<dbReference type="SUPFAM" id="SSF53067">
    <property type="entry name" value="Actin-like ATPase domain"/>
    <property type="match status" value="1"/>
</dbReference>
<dbReference type="AlphaFoldDB" id="A0A2M8PUA8"/>
<evidence type="ECO:0000313" key="5">
    <source>
        <dbReference type="Proteomes" id="UP000228947"/>
    </source>
</evidence>
<accession>A0A2M8PUA8</accession>
<organism evidence="4 5">
    <name type="scientific">Candidatus Thermofonsia Clade 1 bacterium</name>
    <dbReference type="NCBI Taxonomy" id="2364210"/>
    <lineage>
        <taxon>Bacteria</taxon>
        <taxon>Bacillati</taxon>
        <taxon>Chloroflexota</taxon>
        <taxon>Candidatus Thermofontia</taxon>
        <taxon>Candidatus Thermofonsia Clade 1</taxon>
    </lineage>
</organism>
<dbReference type="Proteomes" id="UP000228947">
    <property type="component" value="Unassembled WGS sequence"/>
</dbReference>
<feature type="non-terminal residue" evidence="4">
    <location>
        <position position="117"/>
    </location>
</feature>
<dbReference type="PANTHER" id="PTHR43095">
    <property type="entry name" value="SUGAR KINASE"/>
    <property type="match status" value="1"/>
</dbReference>
<sequence>IPFFLAVGDGAAANIGSGAAAHGETALTIGTTAAIRTISTESAPDLPFGAWRYRVDGQRHLIGGATSEGGNIFQWVREQFRLPETNALEQALLERAPDAHGLTFLPMLGGERAPNWN</sequence>
<keyword evidence="2" id="KW-0808">Transferase</keyword>
<dbReference type="EMBL" id="PGTL01000110">
    <property type="protein sequence ID" value="PJF41131.1"/>
    <property type="molecule type" value="Genomic_DNA"/>
</dbReference>
<comment type="similarity">
    <text evidence="1">Belongs to the FGGY kinase family.</text>
</comment>
<reference evidence="4 5" key="1">
    <citation type="submission" date="2017-11" db="EMBL/GenBank/DDBJ databases">
        <title>Evolution of Phototrophy in the Chloroflexi Phylum Driven by Horizontal Gene Transfer.</title>
        <authorList>
            <person name="Ward L.M."/>
            <person name="Hemp J."/>
            <person name="Shih P.M."/>
            <person name="Mcglynn S.E."/>
            <person name="Fischer W."/>
        </authorList>
    </citation>
    <scope>NUCLEOTIDE SEQUENCE [LARGE SCALE GENOMIC DNA]</scope>
    <source>
        <strain evidence="4">CP1_1M</strain>
    </source>
</reference>
<dbReference type="Gene3D" id="3.30.420.40">
    <property type="match status" value="1"/>
</dbReference>